<dbReference type="AlphaFoldDB" id="A0A1J5Q8K4"/>
<dbReference type="EMBL" id="MLJW01001933">
    <property type="protein sequence ID" value="OIQ76212.1"/>
    <property type="molecule type" value="Genomic_DNA"/>
</dbReference>
<reference evidence="1" key="1">
    <citation type="submission" date="2016-10" db="EMBL/GenBank/DDBJ databases">
        <title>Sequence of Gallionella enrichment culture.</title>
        <authorList>
            <person name="Poehlein A."/>
            <person name="Muehling M."/>
            <person name="Daniel R."/>
        </authorList>
    </citation>
    <scope>NUCLEOTIDE SEQUENCE</scope>
</reference>
<protein>
    <submittedName>
        <fullName evidence="1">Uncharacterized protein</fullName>
    </submittedName>
</protein>
<organism evidence="1">
    <name type="scientific">mine drainage metagenome</name>
    <dbReference type="NCBI Taxonomy" id="410659"/>
    <lineage>
        <taxon>unclassified sequences</taxon>
        <taxon>metagenomes</taxon>
        <taxon>ecological metagenomes</taxon>
    </lineage>
</organism>
<evidence type="ECO:0000313" key="1">
    <source>
        <dbReference type="EMBL" id="OIQ76212.1"/>
    </source>
</evidence>
<gene>
    <name evidence="1" type="ORF">GALL_421080</name>
</gene>
<proteinExistence type="predicted"/>
<accession>A0A1J5Q8K4</accession>
<name>A0A1J5Q8K4_9ZZZZ</name>
<sequence length="81" mass="8749">MRHFVLTRHPEPLPLRVRVPPPQRRLVTPPGRAHGLAPRLLRAAIGAIPVAAVAAAADQHGAAAVRTEIAAGWNVHRQRGR</sequence>
<comment type="caution">
    <text evidence="1">The sequence shown here is derived from an EMBL/GenBank/DDBJ whole genome shotgun (WGS) entry which is preliminary data.</text>
</comment>